<dbReference type="PANTHER" id="PTHR10204:SF34">
    <property type="entry name" value="NAD(P)H DEHYDROGENASE [QUINONE] 1 ISOFORM 1"/>
    <property type="match status" value="1"/>
</dbReference>
<dbReference type="SUPFAM" id="SSF52218">
    <property type="entry name" value="Flavoproteins"/>
    <property type="match status" value="1"/>
</dbReference>
<dbReference type="InterPro" id="IPR029039">
    <property type="entry name" value="Flavoprotein-like_sf"/>
</dbReference>
<dbReference type="GO" id="GO:0005829">
    <property type="term" value="C:cytosol"/>
    <property type="evidence" value="ECO:0007669"/>
    <property type="project" value="TreeGrafter"/>
</dbReference>
<dbReference type="EMBL" id="PCST01000022">
    <property type="protein sequence ID" value="PIP55675.1"/>
    <property type="molecule type" value="Genomic_DNA"/>
</dbReference>
<reference evidence="4 5" key="1">
    <citation type="submission" date="2017-09" db="EMBL/GenBank/DDBJ databases">
        <title>Depth-based differentiation of microbial function through sediment-hosted aquifers and enrichment of novel symbionts in the deep terrestrial subsurface.</title>
        <authorList>
            <person name="Probst A.J."/>
            <person name="Ladd B."/>
            <person name="Jarett J.K."/>
            <person name="Geller-Mcgrath D.E."/>
            <person name="Sieber C.M."/>
            <person name="Emerson J.B."/>
            <person name="Anantharaman K."/>
            <person name="Thomas B.C."/>
            <person name="Malmstrom R."/>
            <person name="Stieglmeier M."/>
            <person name="Klingl A."/>
            <person name="Woyke T."/>
            <person name="Ryan C.M."/>
            <person name="Banfield J.F."/>
        </authorList>
    </citation>
    <scope>NUCLEOTIDE SEQUENCE [LARGE SCALE GENOMIC DNA]</scope>
    <source>
        <strain evidence="4">CG22_combo_CG10-13_8_21_14_all_42_17</strain>
    </source>
</reference>
<comment type="similarity">
    <text evidence="1">Belongs to the NAD(P)H dehydrogenase (quinone) family.</text>
</comment>
<comment type="caution">
    <text evidence="4">The sequence shown here is derived from an EMBL/GenBank/DDBJ whole genome shotgun (WGS) entry which is preliminary data.</text>
</comment>
<evidence type="ECO:0000256" key="2">
    <source>
        <dbReference type="ARBA" id="ARBA00023002"/>
    </source>
</evidence>
<dbReference type="Pfam" id="PF02525">
    <property type="entry name" value="Flavodoxin_2"/>
    <property type="match status" value="1"/>
</dbReference>
<organism evidence="4 5">
    <name type="scientific">Candidatus Zambryskibacteria bacterium CG22_combo_CG10-13_8_21_14_all_42_17</name>
    <dbReference type="NCBI Taxonomy" id="1975118"/>
    <lineage>
        <taxon>Bacteria</taxon>
        <taxon>Candidatus Zambryskiibacteriota</taxon>
    </lineage>
</organism>
<sequence>MTEINERIETVFFTRKKKIFILLGHPDKDSFNCTLADEYERGAEEAGLEVRRMNLADLNFDPILHHGYRLVQELEPDLVLFQDNMRWCNHFVVFYPSWWSTMPALLKGLFDRTWLPGFAYKFTGEFSWQRLLKGKSAMMVVTSDTIPLAQRIIFGDTTNELKSGILWFAGFGPIRVRKFGYLKHFSSAARRDRIKRKVFNLGRKGK</sequence>
<dbReference type="InterPro" id="IPR051545">
    <property type="entry name" value="NAD(P)H_dehydrogenase_qn"/>
</dbReference>
<accession>A0A2H0BDC0</accession>
<evidence type="ECO:0000313" key="5">
    <source>
        <dbReference type="Proteomes" id="UP000229794"/>
    </source>
</evidence>
<dbReference type="Proteomes" id="UP000229794">
    <property type="component" value="Unassembled WGS sequence"/>
</dbReference>
<evidence type="ECO:0000313" key="4">
    <source>
        <dbReference type="EMBL" id="PIP55675.1"/>
    </source>
</evidence>
<proteinExistence type="inferred from homology"/>
<keyword evidence="2" id="KW-0560">Oxidoreductase</keyword>
<dbReference type="AlphaFoldDB" id="A0A2H0BDC0"/>
<evidence type="ECO:0000259" key="3">
    <source>
        <dbReference type="Pfam" id="PF02525"/>
    </source>
</evidence>
<dbReference type="Gene3D" id="3.40.50.360">
    <property type="match status" value="1"/>
</dbReference>
<protein>
    <submittedName>
        <fullName evidence="4">NADPH:quinone reductase</fullName>
    </submittedName>
</protein>
<gene>
    <name evidence="4" type="ORF">COX06_01965</name>
</gene>
<evidence type="ECO:0000256" key="1">
    <source>
        <dbReference type="ARBA" id="ARBA00006252"/>
    </source>
</evidence>
<feature type="domain" description="Flavodoxin-like fold" evidence="3">
    <location>
        <begin position="17"/>
        <end position="179"/>
    </location>
</feature>
<name>A0A2H0BDC0_9BACT</name>
<dbReference type="GO" id="GO:0003955">
    <property type="term" value="F:NAD(P)H dehydrogenase (quinone) activity"/>
    <property type="evidence" value="ECO:0007669"/>
    <property type="project" value="TreeGrafter"/>
</dbReference>
<dbReference type="PANTHER" id="PTHR10204">
    <property type="entry name" value="NAD P H OXIDOREDUCTASE-RELATED"/>
    <property type="match status" value="1"/>
</dbReference>
<dbReference type="InterPro" id="IPR003680">
    <property type="entry name" value="Flavodoxin_fold"/>
</dbReference>